<evidence type="ECO:0000313" key="2">
    <source>
        <dbReference type="Proteomes" id="UP001214530"/>
    </source>
</evidence>
<evidence type="ECO:0000313" key="1">
    <source>
        <dbReference type="EMBL" id="WEK20456.1"/>
    </source>
</evidence>
<name>A0AAJ5WB79_9SPHI</name>
<accession>A0AAJ5WB79</accession>
<dbReference type="Proteomes" id="UP001214530">
    <property type="component" value="Chromosome"/>
</dbReference>
<reference evidence="1" key="1">
    <citation type="submission" date="2023-03" db="EMBL/GenBank/DDBJ databases">
        <title>Andean soil-derived lignocellulolytic bacterial consortium as a source of novel taxa and putative plastic-active enzymes.</title>
        <authorList>
            <person name="Diaz-Garcia L."/>
            <person name="Chuvochina M."/>
            <person name="Feuerriegel G."/>
            <person name="Bunk B."/>
            <person name="Sproer C."/>
            <person name="Streit W.R."/>
            <person name="Rodriguez L.M."/>
            <person name="Overmann J."/>
            <person name="Jimenez D.J."/>
        </authorList>
    </citation>
    <scope>NUCLEOTIDE SEQUENCE</scope>
    <source>
        <strain evidence="1">MAG 3858</strain>
    </source>
</reference>
<organism evidence="1 2">
    <name type="scientific">Candidatus Pedobacter colombiensis</name>
    <dbReference type="NCBI Taxonomy" id="3121371"/>
    <lineage>
        <taxon>Bacteria</taxon>
        <taxon>Pseudomonadati</taxon>
        <taxon>Bacteroidota</taxon>
        <taxon>Sphingobacteriia</taxon>
        <taxon>Sphingobacteriales</taxon>
        <taxon>Sphingobacteriaceae</taxon>
        <taxon>Pedobacter</taxon>
    </lineage>
</organism>
<proteinExistence type="predicted"/>
<dbReference type="EMBL" id="CP119313">
    <property type="protein sequence ID" value="WEK20456.1"/>
    <property type="molecule type" value="Genomic_DNA"/>
</dbReference>
<dbReference type="AlphaFoldDB" id="A0AAJ5WB79"/>
<protein>
    <submittedName>
        <fullName evidence="1">Uncharacterized protein</fullName>
    </submittedName>
</protein>
<sequence length="414" mass="47589">MQLFKNFGGTVQSFSEISGHDFTDQQTDRIKEEIQSKGKEYILGVNDQEFKEYLIAKYSMDPLTIHLDTETVEQPKVSKEILEDRMYREKYETEVYTFTATYQFSGSGILFTIRPSTWTMTSTEIYVVQNSGLVSFKFKLYKKDPAEFEREKNSKRSKAFTNLANANSFVNSYNQSISSYVETAFTTEKNKYLSENDFFAAINIKVNNDTISVFTPPTIEKKVIPQPQVSLQKEFASEPTMAKGMYEDILKVIYDSGKSMEKKPALYSGKDEEGLRDQFLFVLETRYEGTTASGETFNRGGKTDIILKYANDGSNLFVAECKVWHGSSEFLKAISQLFDNYLTWRDSKAALILFVNNKDFSNVLSTIRTDVVNHPYFVKEKGVRGESSFSYIFHLPQDMSKPVLFEIMAFHYDK</sequence>
<gene>
    <name evidence="1" type="ORF">P0Y49_04805</name>
</gene>